<dbReference type="Proteomes" id="UP000661006">
    <property type="component" value="Unassembled WGS sequence"/>
</dbReference>
<dbReference type="SUPFAM" id="SSF51391">
    <property type="entry name" value="Thiamin phosphate synthase"/>
    <property type="match status" value="1"/>
</dbReference>
<dbReference type="RefSeq" id="WP_061928327.1">
    <property type="nucleotide sequence ID" value="NZ_JABCQN010000004.1"/>
</dbReference>
<protein>
    <submittedName>
        <fullName evidence="1">Thiamine phosphate synthase</fullName>
    </submittedName>
</protein>
<reference evidence="1" key="1">
    <citation type="submission" date="2020-04" db="EMBL/GenBank/DDBJ databases">
        <authorList>
            <person name="Sombolestani A."/>
        </authorList>
    </citation>
    <scope>NUCLEOTIDE SEQUENCE</scope>
    <source>
        <strain evidence="1">R71697</strain>
    </source>
</reference>
<dbReference type="GeneID" id="81475179"/>
<organism evidence="1 2">
    <name type="scientific">Gluconobacter japonicus</name>
    <dbReference type="NCBI Taxonomy" id="376620"/>
    <lineage>
        <taxon>Bacteria</taxon>
        <taxon>Pseudomonadati</taxon>
        <taxon>Pseudomonadota</taxon>
        <taxon>Alphaproteobacteria</taxon>
        <taxon>Acetobacterales</taxon>
        <taxon>Acetobacteraceae</taxon>
        <taxon>Gluconobacter</taxon>
    </lineage>
</organism>
<evidence type="ECO:0000313" key="2">
    <source>
        <dbReference type="Proteomes" id="UP000661006"/>
    </source>
</evidence>
<accession>A0A9Q2FMW5</accession>
<proteinExistence type="predicted"/>
<dbReference type="InterPro" id="IPR022998">
    <property type="entry name" value="ThiamineP_synth_TenI"/>
</dbReference>
<reference evidence="1" key="2">
    <citation type="submission" date="2020-11" db="EMBL/GenBank/DDBJ databases">
        <title>Description of novel Gluconobacter species.</title>
        <authorList>
            <person name="Cleenwerck I."/>
            <person name="Cnockaert M."/>
            <person name="Borremans W."/>
            <person name="Wieme A.D."/>
            <person name="De Vuyst L."/>
            <person name="Vandamme P."/>
        </authorList>
    </citation>
    <scope>NUCLEOTIDE SEQUENCE</scope>
    <source>
        <strain evidence="1">R71697</strain>
    </source>
</reference>
<sequence length="192" mass="20508">MIPCDLYPVLPASFEADALFDILPALLAHPEVTALRFPIKHTLDKAQFSRVLALLHDNDVALMLDVPDGFSALSADLMKVADGLHAPSADSLPTLRKLAGDDIQIGCLCQSRDEAMLAGESGADYIAFAVDHADMIRWWTSVMELPAVAENIQTVDEAATATTASADFLAIPLKLDGTDETLFSSLLASLQG</sequence>
<dbReference type="InterPro" id="IPR036206">
    <property type="entry name" value="ThiamineP_synth_sf"/>
</dbReference>
<comment type="caution">
    <text evidence="1">The sequence shown here is derived from an EMBL/GenBank/DDBJ whole genome shotgun (WGS) entry which is preliminary data.</text>
</comment>
<dbReference type="GO" id="GO:0009228">
    <property type="term" value="P:thiamine biosynthetic process"/>
    <property type="evidence" value="ECO:0007669"/>
    <property type="project" value="UniProtKB-KW"/>
</dbReference>
<dbReference type="EMBL" id="JABCQN010000004">
    <property type="protein sequence ID" value="MBF0871325.1"/>
    <property type="molecule type" value="Genomic_DNA"/>
</dbReference>
<name>A0A9Q2FMW5_GLUJA</name>
<dbReference type="CDD" id="cd00564">
    <property type="entry name" value="TMP_TenI"/>
    <property type="match status" value="1"/>
</dbReference>
<dbReference type="Gene3D" id="3.20.20.70">
    <property type="entry name" value="Aldolase class I"/>
    <property type="match status" value="1"/>
</dbReference>
<dbReference type="InterPro" id="IPR013785">
    <property type="entry name" value="Aldolase_TIM"/>
</dbReference>
<gene>
    <name evidence="1" type="ORF">HKD32_10755</name>
</gene>
<evidence type="ECO:0000313" key="1">
    <source>
        <dbReference type="EMBL" id="MBF0871325.1"/>
    </source>
</evidence>
<dbReference type="AlphaFoldDB" id="A0A9Q2FMW5"/>